<protein>
    <submittedName>
        <fullName evidence="1">Uncharacterized protein</fullName>
    </submittedName>
</protein>
<reference evidence="1 2" key="1">
    <citation type="journal article" date="2019" name="Commun. Biol.">
        <title>The bagworm genome reveals a unique fibroin gene that provides high tensile strength.</title>
        <authorList>
            <person name="Kono N."/>
            <person name="Nakamura H."/>
            <person name="Ohtoshi R."/>
            <person name="Tomita M."/>
            <person name="Numata K."/>
            <person name="Arakawa K."/>
        </authorList>
    </citation>
    <scope>NUCLEOTIDE SEQUENCE [LARGE SCALE GENOMIC DNA]</scope>
</reference>
<evidence type="ECO:0000313" key="1">
    <source>
        <dbReference type="EMBL" id="GBP61510.1"/>
    </source>
</evidence>
<comment type="caution">
    <text evidence="1">The sequence shown here is derived from an EMBL/GenBank/DDBJ whole genome shotgun (WGS) entry which is preliminary data.</text>
</comment>
<dbReference type="AlphaFoldDB" id="A0A4C1XEJ2"/>
<sequence length="82" mass="9165">MFTSSAKLRMLAVCDSYFRQLPSAYATCELIRDPILSQEASNVMITLLGLQASMSDGHHPLYDDSPPRLSLEYAIENIQLSK</sequence>
<proteinExistence type="predicted"/>
<dbReference type="EMBL" id="BGZK01000816">
    <property type="protein sequence ID" value="GBP61510.1"/>
    <property type="molecule type" value="Genomic_DNA"/>
</dbReference>
<name>A0A4C1XEJ2_EUMVA</name>
<gene>
    <name evidence="1" type="ORF">EVAR_43980_1</name>
</gene>
<accession>A0A4C1XEJ2</accession>
<dbReference type="Proteomes" id="UP000299102">
    <property type="component" value="Unassembled WGS sequence"/>
</dbReference>
<evidence type="ECO:0000313" key="2">
    <source>
        <dbReference type="Proteomes" id="UP000299102"/>
    </source>
</evidence>
<keyword evidence="2" id="KW-1185">Reference proteome</keyword>
<organism evidence="1 2">
    <name type="scientific">Eumeta variegata</name>
    <name type="common">Bagworm moth</name>
    <name type="synonym">Eumeta japonica</name>
    <dbReference type="NCBI Taxonomy" id="151549"/>
    <lineage>
        <taxon>Eukaryota</taxon>
        <taxon>Metazoa</taxon>
        <taxon>Ecdysozoa</taxon>
        <taxon>Arthropoda</taxon>
        <taxon>Hexapoda</taxon>
        <taxon>Insecta</taxon>
        <taxon>Pterygota</taxon>
        <taxon>Neoptera</taxon>
        <taxon>Endopterygota</taxon>
        <taxon>Lepidoptera</taxon>
        <taxon>Glossata</taxon>
        <taxon>Ditrysia</taxon>
        <taxon>Tineoidea</taxon>
        <taxon>Psychidae</taxon>
        <taxon>Oiketicinae</taxon>
        <taxon>Eumeta</taxon>
    </lineage>
</organism>